<dbReference type="InterPro" id="IPR036034">
    <property type="entry name" value="PDZ_sf"/>
</dbReference>
<evidence type="ECO:0000256" key="5">
    <source>
        <dbReference type="ARBA" id="ARBA00022692"/>
    </source>
</evidence>
<feature type="transmembrane region" description="Helical" evidence="11">
    <location>
        <begin position="529"/>
        <end position="553"/>
    </location>
</feature>
<evidence type="ECO:0000259" key="12">
    <source>
        <dbReference type="Pfam" id="PF02163"/>
    </source>
</evidence>
<dbReference type="GO" id="GO:0016020">
    <property type="term" value="C:membrane"/>
    <property type="evidence" value="ECO:0007669"/>
    <property type="project" value="UniProtKB-SubCell"/>
</dbReference>
<evidence type="ECO:0000256" key="2">
    <source>
        <dbReference type="ARBA" id="ARBA00004141"/>
    </source>
</evidence>
<dbReference type="GO" id="GO:0006508">
    <property type="term" value="P:proteolysis"/>
    <property type="evidence" value="ECO:0007669"/>
    <property type="project" value="UniProtKB-KW"/>
</dbReference>
<organism evidence="13">
    <name type="scientific">Corethron hystrix</name>
    <dbReference type="NCBI Taxonomy" id="216773"/>
    <lineage>
        <taxon>Eukaryota</taxon>
        <taxon>Sar</taxon>
        <taxon>Stramenopiles</taxon>
        <taxon>Ochrophyta</taxon>
        <taxon>Bacillariophyta</taxon>
        <taxon>Coscinodiscophyceae</taxon>
        <taxon>Corethrophycidae</taxon>
        <taxon>Corethrales</taxon>
        <taxon>Corethraceae</taxon>
        <taxon>Corethron</taxon>
    </lineage>
</organism>
<feature type="domain" description="Peptidase M50" evidence="12">
    <location>
        <begin position="116"/>
        <end position="539"/>
    </location>
</feature>
<dbReference type="PANTHER" id="PTHR42837">
    <property type="entry name" value="REGULATOR OF SIGMA-E PROTEASE RSEP"/>
    <property type="match status" value="1"/>
</dbReference>
<keyword evidence="10 11" id="KW-0472">Membrane</keyword>
<evidence type="ECO:0000256" key="6">
    <source>
        <dbReference type="ARBA" id="ARBA00022801"/>
    </source>
</evidence>
<dbReference type="Gene3D" id="2.30.42.10">
    <property type="match status" value="1"/>
</dbReference>
<evidence type="ECO:0000313" key="13">
    <source>
        <dbReference type="EMBL" id="CAD8903957.1"/>
    </source>
</evidence>
<evidence type="ECO:0000256" key="7">
    <source>
        <dbReference type="ARBA" id="ARBA00022833"/>
    </source>
</evidence>
<dbReference type="AlphaFoldDB" id="A0A7S1G2U9"/>
<feature type="transmembrane region" description="Helical" evidence="11">
    <location>
        <begin position="109"/>
        <end position="127"/>
    </location>
</feature>
<accession>A0A7S1G2U9</accession>
<protein>
    <recommendedName>
        <fullName evidence="12">Peptidase M50 domain-containing protein</fullName>
    </recommendedName>
</protein>
<dbReference type="SUPFAM" id="SSF50156">
    <property type="entry name" value="PDZ domain-like"/>
    <property type="match status" value="1"/>
</dbReference>
<feature type="transmembrane region" description="Helical" evidence="11">
    <location>
        <begin position="257"/>
        <end position="276"/>
    </location>
</feature>
<keyword evidence="6" id="KW-0378">Hydrolase</keyword>
<keyword evidence="9" id="KW-0482">Metalloprotease</keyword>
<dbReference type="Pfam" id="PF02163">
    <property type="entry name" value="Peptidase_M50"/>
    <property type="match status" value="1"/>
</dbReference>
<dbReference type="PANTHER" id="PTHR42837:SF2">
    <property type="entry name" value="MEMBRANE METALLOPROTEASE ARASP2, CHLOROPLASTIC-RELATED"/>
    <property type="match status" value="1"/>
</dbReference>
<keyword evidence="8 11" id="KW-1133">Transmembrane helix</keyword>
<dbReference type="EMBL" id="HBFR01042642">
    <property type="protein sequence ID" value="CAD8903957.1"/>
    <property type="molecule type" value="Transcribed_RNA"/>
</dbReference>
<name>A0A7S1G2U9_9STRA</name>
<feature type="transmembrane region" description="Helical" evidence="11">
    <location>
        <begin position="20"/>
        <end position="43"/>
    </location>
</feature>
<keyword evidence="7" id="KW-0862">Zinc</keyword>
<dbReference type="GO" id="GO:0004222">
    <property type="term" value="F:metalloendopeptidase activity"/>
    <property type="evidence" value="ECO:0007669"/>
    <property type="project" value="InterPro"/>
</dbReference>
<gene>
    <name evidence="13" type="ORF">CHYS00102_LOCUS31177</name>
</gene>
<dbReference type="InterPro" id="IPR008915">
    <property type="entry name" value="Peptidase_M50"/>
</dbReference>
<keyword evidence="4" id="KW-0645">Protease</keyword>
<evidence type="ECO:0000256" key="11">
    <source>
        <dbReference type="SAM" id="Phobius"/>
    </source>
</evidence>
<evidence type="ECO:0000256" key="3">
    <source>
        <dbReference type="ARBA" id="ARBA00009989"/>
    </source>
</evidence>
<keyword evidence="5 11" id="KW-0812">Transmembrane</keyword>
<sequence>MFGTPVAPVRLSRSRTAPHLCFLAVTVFTCICVLTFCPVTKAFHLDHNALRHRETYLRNVVTSVPRLRRGPRLSRIETGKTNSGRGETELNAIPAAASVLENFVRGGSGALPSIGLLCFVVLIHELGHFSAARMFGITVKEFSVGVGPRLLGFQNDNIDYSLRILPFGGYVRFPENYNTTLFFEQTVFYERSMEDFKRLKANKKQDEVKKPKSSFQNMFQFLLPKTKSERFEKPEKPIIEYYDDPDLLQNRSAYQRAIVLVGGIVFNFVLAFSLYFTTLTIGDGMPRLPVQPGVLVTNTIENAPAYNKVYKGDVITKINNIDLSPTTSSSNKKTKAAGEKYVKNILTTVQSTTPGDNVVLSVRRVDPATKKLTDNIDVVRLVPISNDINTFPPSIGVMLTPNFGSIEMVRASSVAEGLKEAAVQFDQVTTETASALLSIISSLFNFGGASKSSSDASLSGPVAMIRTGSDVIENGNLAAVCAFAAAISINLGVVNSLPFPGLDGGQLAFVLAEALRGGRKIDQRIQEDITAVAFTFLIVISLSTVFGDVASIFK</sequence>
<comment type="cofactor">
    <cofactor evidence="1">
        <name>Zn(2+)</name>
        <dbReference type="ChEBI" id="CHEBI:29105"/>
    </cofactor>
</comment>
<reference evidence="13" key="1">
    <citation type="submission" date="2021-01" db="EMBL/GenBank/DDBJ databases">
        <authorList>
            <person name="Corre E."/>
            <person name="Pelletier E."/>
            <person name="Niang G."/>
            <person name="Scheremetjew M."/>
            <person name="Finn R."/>
            <person name="Kale V."/>
            <person name="Holt S."/>
            <person name="Cochrane G."/>
            <person name="Meng A."/>
            <person name="Brown T."/>
            <person name="Cohen L."/>
        </authorList>
    </citation>
    <scope>NUCLEOTIDE SEQUENCE</scope>
    <source>
        <strain evidence="13">308</strain>
    </source>
</reference>
<comment type="subcellular location">
    <subcellularLocation>
        <location evidence="2">Membrane</location>
        <topology evidence="2">Multi-pass membrane protein</topology>
    </subcellularLocation>
</comment>
<comment type="similarity">
    <text evidence="3">Belongs to the peptidase M50A family.</text>
</comment>
<proteinExistence type="inferred from homology"/>
<evidence type="ECO:0000256" key="10">
    <source>
        <dbReference type="ARBA" id="ARBA00023136"/>
    </source>
</evidence>
<evidence type="ECO:0000256" key="4">
    <source>
        <dbReference type="ARBA" id="ARBA00022670"/>
    </source>
</evidence>
<evidence type="ECO:0000256" key="9">
    <source>
        <dbReference type="ARBA" id="ARBA00023049"/>
    </source>
</evidence>
<dbReference type="InterPro" id="IPR004387">
    <property type="entry name" value="Pept_M50_Zn"/>
</dbReference>
<evidence type="ECO:0000256" key="1">
    <source>
        <dbReference type="ARBA" id="ARBA00001947"/>
    </source>
</evidence>
<evidence type="ECO:0000256" key="8">
    <source>
        <dbReference type="ARBA" id="ARBA00022989"/>
    </source>
</evidence>